<evidence type="ECO:0000313" key="1">
    <source>
        <dbReference type="EMBL" id="GGF18957.1"/>
    </source>
</evidence>
<dbReference type="EMBL" id="BMIU01000001">
    <property type="protein sequence ID" value="GGF18957.1"/>
    <property type="molecule type" value="Genomic_DNA"/>
</dbReference>
<dbReference type="Gene3D" id="2.60.120.200">
    <property type="match status" value="1"/>
</dbReference>
<protein>
    <recommendedName>
        <fullName evidence="3">LamG domain-containing protein</fullName>
    </recommendedName>
</protein>
<sequence length="418" mass="46962">MAIKLIPGGIDSDVFMVGNRTFTKGKFFLYRKGETVLVNSNEMGAVVAFGHYTDFEDEQGNSFSSVDELMEYLNDMIFGKSGANMSRSQLDYQYTEGSVLQYDRKRMFGSHTNPLSGQIMDYNDGSIDSTRGEGLIFHRDENEPTFPNGFIHGGGTYSPGELNLIRYQYFTKGFKLYTIENLSGYEGGDVFDGLVLYYDFSKGGDIENSLLDQSGYNNNGYIEHPEDAIWDEEEGTITLGNNEDVELRSFIRVPFSKSLGYVKHQFTILVDFGKRGQFSGVIFGSNTTGSGNNGINMGIVSDGRVELEVNEESLGSGGRGRSTSPALYPTDGSTSKFVITYDGRDVRFYYNGSLNKSNEISEGEYMYNEEDWYIGKQNGRTVSAITIFRHFAVWDRVLSDEEIANVWNHFESVRQEEC</sequence>
<keyword evidence="2" id="KW-1185">Reference proteome</keyword>
<dbReference type="RefSeq" id="WP_137402392.1">
    <property type="nucleotide sequence ID" value="NZ_BMIU01000001.1"/>
</dbReference>
<reference evidence="2" key="1">
    <citation type="journal article" date="2019" name="Int. J. Syst. Evol. Microbiol.">
        <title>The Global Catalogue of Microorganisms (GCM) 10K type strain sequencing project: providing services to taxonomists for standard genome sequencing and annotation.</title>
        <authorList>
            <consortium name="The Broad Institute Genomics Platform"/>
            <consortium name="The Broad Institute Genome Sequencing Center for Infectious Disease"/>
            <person name="Wu L."/>
            <person name="Ma J."/>
        </authorList>
    </citation>
    <scope>NUCLEOTIDE SEQUENCE [LARGE SCALE GENOMIC DNA]</scope>
    <source>
        <strain evidence="2">CGMCC 1.15407</strain>
    </source>
</reference>
<organism evidence="1 2">
    <name type="scientific">Echinicola rosea</name>
    <dbReference type="NCBI Taxonomy" id="1807691"/>
    <lineage>
        <taxon>Bacteria</taxon>
        <taxon>Pseudomonadati</taxon>
        <taxon>Bacteroidota</taxon>
        <taxon>Cytophagia</taxon>
        <taxon>Cytophagales</taxon>
        <taxon>Cyclobacteriaceae</taxon>
        <taxon>Echinicola</taxon>
    </lineage>
</organism>
<dbReference type="SUPFAM" id="SSF49899">
    <property type="entry name" value="Concanavalin A-like lectins/glucanases"/>
    <property type="match status" value="1"/>
</dbReference>
<evidence type="ECO:0008006" key="3">
    <source>
        <dbReference type="Google" id="ProtNLM"/>
    </source>
</evidence>
<dbReference type="InterPro" id="IPR013320">
    <property type="entry name" value="ConA-like_dom_sf"/>
</dbReference>
<evidence type="ECO:0000313" key="2">
    <source>
        <dbReference type="Proteomes" id="UP000647339"/>
    </source>
</evidence>
<comment type="caution">
    <text evidence="1">The sequence shown here is derived from an EMBL/GenBank/DDBJ whole genome shotgun (WGS) entry which is preliminary data.</text>
</comment>
<name>A0ABQ1UH80_9BACT</name>
<dbReference type="Proteomes" id="UP000647339">
    <property type="component" value="Unassembled WGS sequence"/>
</dbReference>
<proteinExistence type="predicted"/>
<accession>A0ABQ1UH80</accession>
<dbReference type="Pfam" id="PF13385">
    <property type="entry name" value="Laminin_G_3"/>
    <property type="match status" value="1"/>
</dbReference>
<gene>
    <name evidence="1" type="ORF">GCM10011339_03720</name>
</gene>